<evidence type="ECO:0000313" key="4">
    <source>
        <dbReference type="Proteomes" id="UP000203902"/>
    </source>
</evidence>
<dbReference type="GO" id="GO:0016747">
    <property type="term" value="F:acyltransferase activity, transferring groups other than amino-acyl groups"/>
    <property type="evidence" value="ECO:0007669"/>
    <property type="project" value="InterPro"/>
</dbReference>
<dbReference type="SUPFAM" id="SSF55729">
    <property type="entry name" value="Acyl-CoA N-acyltransferases (Nat)"/>
    <property type="match status" value="1"/>
</dbReference>
<dbReference type="GeneID" id="30308112"/>
<dbReference type="InterPro" id="IPR000182">
    <property type="entry name" value="GNAT_dom"/>
</dbReference>
<evidence type="ECO:0000313" key="5">
    <source>
        <dbReference type="Proteomes" id="UP000226384"/>
    </source>
</evidence>
<sequence length="105" mass="11570">MIEAIAAPNTQVTEEGGLFYISMSVGADEVCTACYMRDKAQRVVIIQLDTPVEYRGNGYATALLEGIQRREKTGPIRVISTSHAVGFYNKLGYIEVSPYVFQSSN</sequence>
<evidence type="ECO:0000313" key="2">
    <source>
        <dbReference type="EMBL" id="AOV61982.1"/>
    </source>
</evidence>
<dbReference type="EMBL" id="KU686212">
    <property type="protein sequence ID" value="AOV61982.1"/>
    <property type="molecule type" value="Genomic_DNA"/>
</dbReference>
<proteinExistence type="predicted"/>
<keyword evidence="4" id="KW-1185">Reference proteome</keyword>
<dbReference type="Pfam" id="PF13673">
    <property type="entry name" value="Acetyltransf_10"/>
    <property type="match status" value="1"/>
</dbReference>
<gene>
    <name evidence="2" type="ORF">C490910_058</name>
    <name evidence="3" type="ORF">S420910_058</name>
</gene>
<protein>
    <recommendedName>
        <fullName evidence="1">N-acetyltransferase domain-containing protein</fullName>
    </recommendedName>
</protein>
<feature type="domain" description="N-acetyltransferase" evidence="1">
    <location>
        <begin position="51"/>
        <end position="98"/>
    </location>
</feature>
<evidence type="ECO:0000313" key="3">
    <source>
        <dbReference type="EMBL" id="AOV62248.1"/>
    </source>
</evidence>
<evidence type="ECO:0000259" key="1">
    <source>
        <dbReference type="Pfam" id="PF13673"/>
    </source>
</evidence>
<dbReference type="Proteomes" id="UP000226384">
    <property type="component" value="Segment"/>
</dbReference>
<dbReference type="RefSeq" id="YP_009322991.1">
    <property type="nucleotide sequence ID" value="NC_031927.1"/>
</dbReference>
<dbReference type="EMBL" id="KU686213">
    <property type="protein sequence ID" value="AOV62248.1"/>
    <property type="molecule type" value="Genomic_DNA"/>
</dbReference>
<reference evidence="4 5" key="1">
    <citation type="journal article" date="2016" name="Virology">
        <title>The genomic content and context of auxiliary metabolic genes in marine cyanomyoviruses.</title>
        <authorList>
            <person name="Crummett L.T."/>
            <person name="Puxty R.J."/>
            <person name="Weihe C."/>
            <person name="Marston M.F."/>
            <person name="Martiny J.B."/>
        </authorList>
    </citation>
    <scope>NUCLEOTIDE SEQUENCE [LARGE SCALE GENOMIC DNA]</scope>
    <source>
        <strain evidence="2">0910CC49</strain>
        <strain evidence="3">0910SB42</strain>
    </source>
</reference>
<dbReference type="Gene3D" id="3.40.630.30">
    <property type="match status" value="1"/>
</dbReference>
<dbReference type="InterPro" id="IPR016181">
    <property type="entry name" value="Acyl_CoA_acyltransferase"/>
</dbReference>
<organism evidence="3 5">
    <name type="scientific">Synechococcus phage S-CAM7</name>
    <dbReference type="NCBI Taxonomy" id="1883368"/>
    <lineage>
        <taxon>Viruses</taxon>
        <taxon>Duplodnaviria</taxon>
        <taxon>Heunggongvirae</taxon>
        <taxon>Uroviricota</taxon>
        <taxon>Caudoviricetes</taxon>
        <taxon>Pantevenvirales</taxon>
        <taxon>Kyanoviridae</taxon>
        <taxon>Mazuvirus</taxon>
        <taxon>Mazuvirus scam7</taxon>
    </lineage>
</organism>
<dbReference type="KEGG" id="vg:30308112"/>
<dbReference type="Proteomes" id="UP000203902">
    <property type="component" value="Segment"/>
</dbReference>
<name>A0A1D8KUA0_9CAUD</name>
<accession>A0A1D8KUA0</accession>